<dbReference type="GO" id="GO:0046933">
    <property type="term" value="F:proton-transporting ATP synthase activity, rotational mechanism"/>
    <property type="evidence" value="ECO:0007669"/>
    <property type="project" value="UniProtKB-UniRule"/>
</dbReference>
<organism evidence="8 9">
    <name type="scientific">Kosmotoga arenicorallina S304</name>
    <dbReference type="NCBI Taxonomy" id="1453497"/>
    <lineage>
        <taxon>Bacteria</taxon>
        <taxon>Thermotogati</taxon>
        <taxon>Thermotogota</taxon>
        <taxon>Thermotogae</taxon>
        <taxon>Kosmotogales</taxon>
        <taxon>Kosmotogaceae</taxon>
        <taxon>Kosmotoga</taxon>
    </lineage>
</organism>
<dbReference type="InterPro" id="IPR026015">
    <property type="entry name" value="ATP_synth_OSCP/delta_N_sf"/>
</dbReference>
<dbReference type="AlphaFoldDB" id="A0A176JXK7"/>
<dbReference type="PANTHER" id="PTHR11910">
    <property type="entry name" value="ATP SYNTHASE DELTA CHAIN"/>
    <property type="match status" value="1"/>
</dbReference>
<dbReference type="NCBIfam" id="TIGR01145">
    <property type="entry name" value="ATP_synt_delta"/>
    <property type="match status" value="1"/>
</dbReference>
<evidence type="ECO:0000256" key="3">
    <source>
        <dbReference type="ARBA" id="ARBA00022781"/>
    </source>
</evidence>
<accession>A0A176JXK7</accession>
<keyword evidence="5 7" id="KW-0472">Membrane</keyword>
<sequence>MKYSPTVAYRYAKALFLSAGPNREELVESLGIAAKLVENSVIREIILDPTLSRKKASKILVKLLPEAPETIIRFVEVLADRRRLSYLPYILKSYKALLAEAKREIEVNVETPIELSSAEYKSLRKFIIKETGMEPSFKTQINPDLIAGMILRFGDKIVDMSISGRLKRIRQGIGS</sequence>
<evidence type="ECO:0000256" key="6">
    <source>
        <dbReference type="ARBA" id="ARBA00023310"/>
    </source>
</evidence>
<dbReference type="Gene3D" id="1.10.520.20">
    <property type="entry name" value="N-terminal domain of the delta subunit of the F1F0-ATP synthase"/>
    <property type="match status" value="1"/>
</dbReference>
<protein>
    <recommendedName>
        <fullName evidence="7">ATP synthase subunit delta</fullName>
    </recommendedName>
    <alternativeName>
        <fullName evidence="7">ATP synthase F(1) sector subunit delta</fullName>
    </alternativeName>
    <alternativeName>
        <fullName evidence="7">F-type ATPase subunit delta</fullName>
        <shortName evidence="7">F-ATPase subunit delta</shortName>
    </alternativeName>
</protein>
<proteinExistence type="inferred from homology"/>
<evidence type="ECO:0000313" key="9">
    <source>
        <dbReference type="Proteomes" id="UP000077339"/>
    </source>
</evidence>
<dbReference type="HAMAP" id="MF_01416">
    <property type="entry name" value="ATP_synth_delta_bact"/>
    <property type="match status" value="1"/>
</dbReference>
<evidence type="ECO:0000256" key="1">
    <source>
        <dbReference type="ARBA" id="ARBA00004370"/>
    </source>
</evidence>
<evidence type="ECO:0000256" key="5">
    <source>
        <dbReference type="ARBA" id="ARBA00023136"/>
    </source>
</evidence>
<comment type="function">
    <text evidence="7">This protein is part of the stalk that links CF(0) to CF(1). It either transmits conformational changes from CF(0) to CF(1) or is implicated in proton conduction.</text>
</comment>
<gene>
    <name evidence="7" type="primary">atpH</name>
    <name evidence="8" type="ORF">AT15_04495</name>
</gene>
<dbReference type="STRING" id="1453497.AT15_04495"/>
<keyword evidence="7" id="KW-0139">CF(1)</keyword>
<reference evidence="8 9" key="1">
    <citation type="submission" date="2014-02" db="EMBL/GenBank/DDBJ databases">
        <title>Kosmotoga genome sequencing.</title>
        <authorList>
            <person name="Pollo S.M."/>
            <person name="Charchuk R."/>
            <person name="Nesbo C.L."/>
        </authorList>
    </citation>
    <scope>NUCLEOTIDE SEQUENCE [LARGE SCALE GENOMIC DNA]</scope>
    <source>
        <strain evidence="8 9">S304</strain>
    </source>
</reference>
<dbReference type="OrthoDB" id="9802471at2"/>
<dbReference type="InterPro" id="IPR000711">
    <property type="entry name" value="ATPase_OSCP/dsu"/>
</dbReference>
<dbReference type="SUPFAM" id="SSF47928">
    <property type="entry name" value="N-terminal domain of the delta subunit of the F1F0-ATP synthase"/>
    <property type="match status" value="1"/>
</dbReference>
<dbReference type="Pfam" id="PF00213">
    <property type="entry name" value="OSCP"/>
    <property type="match status" value="1"/>
</dbReference>
<dbReference type="EMBL" id="JFHK01000022">
    <property type="protein sequence ID" value="OAA28465.1"/>
    <property type="molecule type" value="Genomic_DNA"/>
</dbReference>
<dbReference type="GO" id="GO:0045259">
    <property type="term" value="C:proton-transporting ATP synthase complex"/>
    <property type="evidence" value="ECO:0007669"/>
    <property type="project" value="UniProtKB-KW"/>
</dbReference>
<keyword evidence="9" id="KW-1185">Reference proteome</keyword>
<keyword evidence="3 7" id="KW-0375">Hydrogen ion transport</keyword>
<evidence type="ECO:0000256" key="7">
    <source>
        <dbReference type="HAMAP-Rule" id="MF_01416"/>
    </source>
</evidence>
<keyword evidence="2 7" id="KW-0813">Transport</keyword>
<comment type="subcellular location">
    <subcellularLocation>
        <location evidence="7">Cell membrane</location>
        <topology evidence="7">Peripheral membrane protein</topology>
    </subcellularLocation>
    <subcellularLocation>
        <location evidence="1">Membrane</location>
    </subcellularLocation>
</comment>
<keyword evidence="4 7" id="KW-0406">Ion transport</keyword>
<dbReference type="PATRIC" id="fig|1453497.3.peg.894"/>
<evidence type="ECO:0000256" key="2">
    <source>
        <dbReference type="ARBA" id="ARBA00022448"/>
    </source>
</evidence>
<comment type="caution">
    <text evidence="8">The sequence shown here is derived from an EMBL/GenBank/DDBJ whole genome shotgun (WGS) entry which is preliminary data.</text>
</comment>
<dbReference type="RefSeq" id="WP_068348585.1">
    <property type="nucleotide sequence ID" value="NZ_JFHK01000022.1"/>
</dbReference>
<name>A0A176JXK7_9BACT</name>
<evidence type="ECO:0000313" key="8">
    <source>
        <dbReference type="EMBL" id="OAA28465.1"/>
    </source>
</evidence>
<comment type="function">
    <text evidence="7">F(1)F(0) ATP synthase produces ATP from ADP in the presence of a proton or sodium gradient. F-type ATPases consist of two structural domains, F(1) containing the extramembraneous catalytic core and F(0) containing the membrane proton channel, linked together by a central stalk and a peripheral stalk. During catalysis, ATP synthesis in the catalytic domain of F(1) is coupled via a rotary mechanism of the central stalk subunits to proton translocation.</text>
</comment>
<dbReference type="PRINTS" id="PR00125">
    <property type="entry name" value="ATPASEDELTA"/>
</dbReference>
<comment type="similarity">
    <text evidence="7">Belongs to the ATPase delta chain family.</text>
</comment>
<dbReference type="Proteomes" id="UP000077339">
    <property type="component" value="Unassembled WGS sequence"/>
</dbReference>
<evidence type="ECO:0000256" key="4">
    <source>
        <dbReference type="ARBA" id="ARBA00023065"/>
    </source>
</evidence>
<dbReference type="GO" id="GO:0005886">
    <property type="term" value="C:plasma membrane"/>
    <property type="evidence" value="ECO:0007669"/>
    <property type="project" value="UniProtKB-SubCell"/>
</dbReference>
<keyword evidence="6 7" id="KW-0066">ATP synthesis</keyword>
<keyword evidence="7" id="KW-1003">Cell membrane</keyword>